<name>A0A0K8UFR6_BACLA</name>
<comment type="subcellular location">
    <subcellularLocation>
        <location evidence="1">Membrane</location>
    </subcellularLocation>
</comment>
<evidence type="ECO:0000313" key="9">
    <source>
        <dbReference type="EMBL" id="JAI25426.1"/>
    </source>
</evidence>
<dbReference type="InterPro" id="IPR012919">
    <property type="entry name" value="SUN_dom"/>
</dbReference>
<dbReference type="GO" id="GO:0043495">
    <property type="term" value="F:protein-membrane adaptor activity"/>
    <property type="evidence" value="ECO:0007669"/>
    <property type="project" value="TreeGrafter"/>
</dbReference>
<dbReference type="InterPro" id="IPR045119">
    <property type="entry name" value="SUN1-5"/>
</dbReference>
<dbReference type="Gene3D" id="2.60.120.260">
    <property type="entry name" value="Galactose-binding domain-like"/>
    <property type="match status" value="1"/>
</dbReference>
<feature type="compositionally biased region" description="Low complexity" evidence="6">
    <location>
        <begin position="102"/>
        <end position="124"/>
    </location>
</feature>
<feature type="compositionally biased region" description="Polar residues" evidence="6">
    <location>
        <begin position="67"/>
        <end position="77"/>
    </location>
</feature>
<protein>
    <submittedName>
        <fullName evidence="9">SUN domain-containing protein 1</fullName>
    </submittedName>
</protein>
<evidence type="ECO:0000256" key="4">
    <source>
        <dbReference type="ARBA" id="ARBA00023054"/>
    </source>
</evidence>
<reference evidence="9" key="1">
    <citation type="submission" date="2015-06" db="EMBL/GenBank/DDBJ databases">
        <authorList>
            <person name="Hoefler B.C."/>
            <person name="Straight P.D."/>
        </authorList>
    </citation>
    <scope>NUCLEOTIDE SEQUENCE</scope>
</reference>
<proteinExistence type="predicted"/>
<keyword evidence="2 7" id="KW-0812">Transmembrane</keyword>
<sequence>MDDYQIETRRRSRSKTPFLRSSCDHENCEHAGEEGHTHHHQQKKKVPNVQTIVEETVDVASSILPAKQTQKSKTSDYSSEDTSPESKSKKTSISINEESSQKSKQMSSSSTNRTSTTTTSTTVVTKRKRVAASTPKAIDNYLQESFASQFTGGTGVEAARQSYNEITQNALNTEFERSLRRAEAAGSNNSSINKSYSNILSSSNGDLSDHIAYLEYKRAGEYWNTTPKTDYTYSKHSSFRRELAPGIVAMPNMSRLGLRTHNERINHMTKKLTYDSGDEIDYQIDGYRKRQYNRYMQEQKQSWYTRIITTIMTTITSAWSAVTGGGDGVGAAAGYDSSFYTTKYGQEERGFFGSIAHGISSSISQLFRYVYILISSLLCLDTWLLQSSNADSKGRKRFLLLLLILLPLLLLGAWWLQDEEDRAYYLQRTQALLPVSLLASWQSALYNGGNSFKGYIQQLPDNVKSSFSHYYASYVGGGAAGSGDSEASLHIHNIEQRLQKALSAEEYENILNHVNSYVQELIDLKLAKQQREQAVRAEQLSPAQMQMIAKLVLETVAQEKLKWGNAEAKLAELSEAEVLRLAELVRVQLEAGGWADRPVPLSGENLLEIKRLITEHMELHEHKHYTLLLERIDLDSLLLRILSAPQLAKFVDARIALALESKHLNTEKLHEGSGHSSAYSEQQRLINELNNEIAFIKLALSDKLTENEGLHQSISKLKMTQDDLLKRMQEHELATDKRFSGLLLEIENKLATLKDEPFKLLNQQIKLSLVEILGFKATKPDGAPLEDIDLQNWVRSMFVAKDYLEERLLALNKGTDNKIREEIDRSGMLLMRDINERLKSVSALKEHINTALSEEEVHKIVKSVLNVYDADKTGLVDFALESAGGQILSTRCTENYQTKSAQISIFGIPLWYPTNTPRIAISPQVQPGECWAFQGFPGFLVLKLNSMVYVTGFTLEHIPRSLSPNGRIDSAPRNFTVWGLEHEKDFEPVLFGEYEFVDNNASLQYFPIKNKDIKRPYEIVELRIESNHGHAQYTCLYRFRVHGKPPAA</sequence>
<feature type="region of interest" description="Disordered" evidence="6">
    <location>
        <begin position="1"/>
        <end position="132"/>
    </location>
</feature>
<dbReference type="FunFam" id="2.60.120.260:FF:000009">
    <property type="entry name" value="SUN domain-containing protein 1 isoform X1"/>
    <property type="match status" value="1"/>
</dbReference>
<organism evidence="9">
    <name type="scientific">Bactrocera latifrons</name>
    <name type="common">Malaysian fruit fly</name>
    <name type="synonym">Chaetodacus latifrons</name>
    <dbReference type="NCBI Taxonomy" id="174628"/>
    <lineage>
        <taxon>Eukaryota</taxon>
        <taxon>Metazoa</taxon>
        <taxon>Ecdysozoa</taxon>
        <taxon>Arthropoda</taxon>
        <taxon>Hexapoda</taxon>
        <taxon>Insecta</taxon>
        <taxon>Pterygota</taxon>
        <taxon>Neoptera</taxon>
        <taxon>Endopterygota</taxon>
        <taxon>Diptera</taxon>
        <taxon>Brachycera</taxon>
        <taxon>Muscomorpha</taxon>
        <taxon>Tephritoidea</taxon>
        <taxon>Tephritidae</taxon>
        <taxon>Bactrocera</taxon>
        <taxon>Bactrocera</taxon>
    </lineage>
</organism>
<dbReference type="PANTHER" id="PTHR12911">
    <property type="entry name" value="SAD1/UNC-84-LIKE PROTEIN-RELATED"/>
    <property type="match status" value="1"/>
</dbReference>
<feature type="transmembrane region" description="Helical" evidence="7">
    <location>
        <begin position="398"/>
        <end position="416"/>
    </location>
</feature>
<dbReference type="GO" id="GO:0034993">
    <property type="term" value="C:meiotic nuclear membrane microtubule tethering complex"/>
    <property type="evidence" value="ECO:0007669"/>
    <property type="project" value="TreeGrafter"/>
</dbReference>
<feature type="compositionally biased region" description="Basic residues" evidence="6">
    <location>
        <begin position="37"/>
        <end position="46"/>
    </location>
</feature>
<feature type="domain" description="SUN" evidence="8">
    <location>
        <begin position="884"/>
        <end position="1046"/>
    </location>
</feature>
<evidence type="ECO:0000259" key="8">
    <source>
        <dbReference type="PROSITE" id="PS51469"/>
    </source>
</evidence>
<evidence type="ECO:0000256" key="2">
    <source>
        <dbReference type="ARBA" id="ARBA00022692"/>
    </source>
</evidence>
<accession>A0A0K8UFR6</accession>
<dbReference type="EMBL" id="GDHF01026888">
    <property type="protein sequence ID" value="JAI25426.1"/>
    <property type="molecule type" value="Transcribed_RNA"/>
</dbReference>
<dbReference type="PANTHER" id="PTHR12911:SF8">
    <property type="entry name" value="KLAROID PROTEIN-RELATED"/>
    <property type="match status" value="1"/>
</dbReference>
<evidence type="ECO:0000256" key="7">
    <source>
        <dbReference type="SAM" id="Phobius"/>
    </source>
</evidence>
<keyword evidence="3 7" id="KW-1133">Transmembrane helix</keyword>
<keyword evidence="5 7" id="KW-0472">Membrane</keyword>
<evidence type="ECO:0000256" key="6">
    <source>
        <dbReference type="SAM" id="MobiDB-lite"/>
    </source>
</evidence>
<feature type="compositionally biased region" description="Basic and acidic residues" evidence="6">
    <location>
        <begin position="22"/>
        <end position="36"/>
    </location>
</feature>
<evidence type="ECO:0000256" key="5">
    <source>
        <dbReference type="ARBA" id="ARBA00023136"/>
    </source>
</evidence>
<evidence type="ECO:0000256" key="3">
    <source>
        <dbReference type="ARBA" id="ARBA00022989"/>
    </source>
</evidence>
<dbReference type="OrthoDB" id="342281at2759"/>
<keyword evidence="4" id="KW-0175">Coiled coil</keyword>
<gene>
    <name evidence="9" type="primary">SUN1_3</name>
    <name evidence="9" type="ORF">c1_g1_i5</name>
</gene>
<feature type="transmembrane region" description="Helical" evidence="7">
    <location>
        <begin position="366"/>
        <end position="386"/>
    </location>
</feature>
<dbReference type="AlphaFoldDB" id="A0A0K8UFR6"/>
<dbReference type="Pfam" id="PF07738">
    <property type="entry name" value="Sad1_UNC"/>
    <property type="match status" value="1"/>
</dbReference>
<dbReference type="PROSITE" id="PS51469">
    <property type="entry name" value="SUN"/>
    <property type="match status" value="1"/>
</dbReference>
<evidence type="ECO:0000256" key="1">
    <source>
        <dbReference type="ARBA" id="ARBA00004370"/>
    </source>
</evidence>